<keyword evidence="1" id="KW-0812">Transmembrane</keyword>
<keyword evidence="2" id="KW-0418">Kinase</keyword>
<evidence type="ECO:0000256" key="1">
    <source>
        <dbReference type="SAM" id="Phobius"/>
    </source>
</evidence>
<dbReference type="AlphaFoldDB" id="A0A7J0DHP4"/>
<keyword evidence="2" id="KW-0675">Receptor</keyword>
<keyword evidence="1" id="KW-1133">Transmembrane helix</keyword>
<dbReference type="GO" id="GO:0016301">
    <property type="term" value="F:kinase activity"/>
    <property type="evidence" value="ECO:0007669"/>
    <property type="project" value="UniProtKB-KW"/>
</dbReference>
<keyword evidence="1" id="KW-0472">Membrane</keyword>
<sequence>MSSSGHPPAGNLPSALLVVVLAVAAVISAVVAMTGGMVLGIALTATRRITLLIAAGISVVVQLLIKHPIFRMSSHGLLPCELCLPLSWVVKSTLCIVFQPSPLHTLPPRVFGCTYYVHALDPERDKLDPRKQVVVDEMIALHDNGTWEMVPLLLLVAMGVFSEYLSDGTFERYKVRLVAKDNTQTYGIDYAETFSLVAKIGYRRLVGKLNYLIITRPDISFAVHVMNQFMFAPRSTHMETTLRIVRYLNTHLGRGCLIQDTAFFYVATLPLGRVKQFEAKLPMNMYCNNQVTVHIAFNLVFHEKTKHIEIDCHLIRDWVEKGIIATSFVSTGAQLVG</sequence>
<dbReference type="Proteomes" id="UP000585474">
    <property type="component" value="Unassembled WGS sequence"/>
</dbReference>
<keyword evidence="2" id="KW-0808">Transferase</keyword>
<evidence type="ECO:0000313" key="3">
    <source>
        <dbReference type="Proteomes" id="UP000585474"/>
    </source>
</evidence>
<reference evidence="3" key="1">
    <citation type="submission" date="2019-07" db="EMBL/GenBank/DDBJ databases">
        <title>De Novo Assembly of kiwifruit Actinidia rufa.</title>
        <authorList>
            <person name="Sugita-Konishi S."/>
            <person name="Sato K."/>
            <person name="Mori E."/>
            <person name="Abe Y."/>
            <person name="Kisaki G."/>
            <person name="Hamano K."/>
            <person name="Suezawa K."/>
            <person name="Otani M."/>
            <person name="Fukuda T."/>
            <person name="Manabe T."/>
            <person name="Gomi K."/>
            <person name="Tabuchi M."/>
            <person name="Akimitsu K."/>
            <person name="Kataoka I."/>
        </authorList>
    </citation>
    <scope>NUCLEOTIDE SEQUENCE [LARGE SCALE GENOMIC DNA]</scope>
    <source>
        <strain evidence="3">cv. Fuchu</strain>
    </source>
</reference>
<name>A0A7J0DHP4_9ERIC</name>
<dbReference type="OrthoDB" id="414945at2759"/>
<evidence type="ECO:0000313" key="2">
    <source>
        <dbReference type="EMBL" id="GFS34401.1"/>
    </source>
</evidence>
<dbReference type="CDD" id="cd09272">
    <property type="entry name" value="RNase_HI_RT_Ty1"/>
    <property type="match status" value="1"/>
</dbReference>
<dbReference type="PANTHER" id="PTHR11439:SF470">
    <property type="entry name" value="CYSTEINE-RICH RLK (RECEPTOR-LIKE PROTEIN KINASE) 8"/>
    <property type="match status" value="1"/>
</dbReference>
<protein>
    <submittedName>
        <fullName evidence="2">Cysteine-rich RECEPTOR-like kinase</fullName>
    </submittedName>
</protein>
<comment type="caution">
    <text evidence="2">The sequence shown here is derived from an EMBL/GenBank/DDBJ whole genome shotgun (WGS) entry which is preliminary data.</text>
</comment>
<dbReference type="EMBL" id="BJWL01000211">
    <property type="protein sequence ID" value="GFS34401.1"/>
    <property type="molecule type" value="Genomic_DNA"/>
</dbReference>
<proteinExistence type="predicted"/>
<feature type="transmembrane region" description="Helical" evidence="1">
    <location>
        <begin position="49"/>
        <end position="69"/>
    </location>
</feature>
<accession>A0A7J0DHP4</accession>
<dbReference type="PANTHER" id="PTHR11439">
    <property type="entry name" value="GAG-POL-RELATED RETROTRANSPOSON"/>
    <property type="match status" value="1"/>
</dbReference>
<gene>
    <name evidence="2" type="ORF">Acr_00g0033830</name>
</gene>
<keyword evidence="3" id="KW-1185">Reference proteome</keyword>
<feature type="transmembrane region" description="Helical" evidence="1">
    <location>
        <begin position="15"/>
        <end position="42"/>
    </location>
</feature>
<organism evidence="2 3">
    <name type="scientific">Actinidia rufa</name>
    <dbReference type="NCBI Taxonomy" id="165716"/>
    <lineage>
        <taxon>Eukaryota</taxon>
        <taxon>Viridiplantae</taxon>
        <taxon>Streptophyta</taxon>
        <taxon>Embryophyta</taxon>
        <taxon>Tracheophyta</taxon>
        <taxon>Spermatophyta</taxon>
        <taxon>Magnoliopsida</taxon>
        <taxon>eudicotyledons</taxon>
        <taxon>Gunneridae</taxon>
        <taxon>Pentapetalae</taxon>
        <taxon>asterids</taxon>
        <taxon>Ericales</taxon>
        <taxon>Actinidiaceae</taxon>
        <taxon>Actinidia</taxon>
    </lineage>
</organism>